<dbReference type="KEGG" id="dli:dnl_25870"/>
<evidence type="ECO:0008006" key="4">
    <source>
        <dbReference type="Google" id="ProtNLM"/>
    </source>
</evidence>
<keyword evidence="1" id="KW-1133">Transmembrane helix</keyword>
<keyword evidence="3" id="KW-1185">Reference proteome</keyword>
<protein>
    <recommendedName>
        <fullName evidence="4">DUF3352 domain-containing protein</fullName>
    </recommendedName>
</protein>
<dbReference type="AlphaFoldDB" id="A0A975B7G7"/>
<keyword evidence="1" id="KW-0812">Transmembrane</keyword>
<evidence type="ECO:0000256" key="1">
    <source>
        <dbReference type="SAM" id="Phobius"/>
    </source>
</evidence>
<evidence type="ECO:0000313" key="3">
    <source>
        <dbReference type="Proteomes" id="UP000663720"/>
    </source>
</evidence>
<proteinExistence type="predicted"/>
<sequence>MLNYIKEKILKKRLFPLINKGFKMKNIIIIWCVVLSALAVIGFGIKYYTKPDTSVENILQITKNTKFHETQPEAIPNIIDFIPGQTDFVLNTGSVENIYKQFSITETSVFGNPVKNLDNIKTTLGFNPLVIEDLENTGIDTRGDAGFCFNGLKLDKNDEQVNLFLYLPVNDVQKVKKALFNLVKEEFSDIEVFSQKGFTVYSKPDRSKKLYLIEKGNYLFIGINPGTDALNYAEALALTEKRLSDKDEFKTVVSKLVLSKDMFIYADFKNIIENNLEAIGENLKRSLKPGSSDISKSMDYLKNIQSGGGSADFSGKDFNFKGMIEFASDSYASGLIKDLRFDKDILLGISDNPLLLASWAVHTPSYYNMVLDFMPAADSRDYKIFLEHSKAVYDIDFEKHVIDNFAGNINLGIYDGMSINMMNYNLLLTLTIKNEKLFHETAEKFILNAPPRIKSMVRTANIGDNKAWIVSVFGMVQIFITTRDNNLVLTASKPLMEKALAGDMSKGFIVNIEDKNLADRLASNSSLLYLNFGELDKALNNFSAITAMMNKGKSINTSKVLNKLDYLLSTAEIKGNGAEFGFYIKTMFDKPFFQGMLELDKDL</sequence>
<reference evidence="2" key="1">
    <citation type="journal article" date="2021" name="Microb. Physiol.">
        <title>Proteogenomic Insights into the Physiology of Marine, Sulfate-Reducing, Filamentous Desulfonema limicola and Desulfonema magnum.</title>
        <authorList>
            <person name="Schnaars V."/>
            <person name="Wohlbrand L."/>
            <person name="Scheve S."/>
            <person name="Hinrichs C."/>
            <person name="Reinhardt R."/>
            <person name="Rabus R."/>
        </authorList>
    </citation>
    <scope>NUCLEOTIDE SEQUENCE</scope>
    <source>
        <strain evidence="2">5ac10</strain>
    </source>
</reference>
<dbReference type="EMBL" id="CP061799">
    <property type="protein sequence ID" value="QTA80290.1"/>
    <property type="molecule type" value="Genomic_DNA"/>
</dbReference>
<evidence type="ECO:0000313" key="2">
    <source>
        <dbReference type="EMBL" id="QTA80290.1"/>
    </source>
</evidence>
<dbReference type="Proteomes" id="UP000663720">
    <property type="component" value="Chromosome"/>
</dbReference>
<accession>A0A975B7G7</accession>
<gene>
    <name evidence="2" type="ORF">dnl_25870</name>
</gene>
<feature type="transmembrane region" description="Helical" evidence="1">
    <location>
        <begin position="27"/>
        <end position="48"/>
    </location>
</feature>
<organism evidence="2 3">
    <name type="scientific">Desulfonema limicola</name>
    <dbReference type="NCBI Taxonomy" id="45656"/>
    <lineage>
        <taxon>Bacteria</taxon>
        <taxon>Pseudomonadati</taxon>
        <taxon>Thermodesulfobacteriota</taxon>
        <taxon>Desulfobacteria</taxon>
        <taxon>Desulfobacterales</taxon>
        <taxon>Desulfococcaceae</taxon>
        <taxon>Desulfonema</taxon>
    </lineage>
</organism>
<keyword evidence="1" id="KW-0472">Membrane</keyword>
<name>A0A975B7G7_9BACT</name>